<dbReference type="Pfam" id="PF01432">
    <property type="entry name" value="Peptidase_M3"/>
    <property type="match status" value="1"/>
</dbReference>
<dbReference type="InterPro" id="IPR045090">
    <property type="entry name" value="Pept_M3A_M3B"/>
</dbReference>
<keyword evidence="2 9" id="KW-0645">Protease</keyword>
<keyword evidence="5 9" id="KW-0862">Zinc</keyword>
<keyword evidence="3 9" id="KW-0479">Metal-binding</keyword>
<evidence type="ECO:0000313" key="12">
    <source>
        <dbReference type="EMBL" id="WGL15317.1"/>
    </source>
</evidence>
<evidence type="ECO:0000256" key="5">
    <source>
        <dbReference type="ARBA" id="ARBA00022833"/>
    </source>
</evidence>
<accession>A0ABY8NC00</accession>
<evidence type="ECO:0000259" key="10">
    <source>
        <dbReference type="Pfam" id="PF01432"/>
    </source>
</evidence>
<sequence>MSDTLWSNPLLESHVLPPFDRIQPQFAEPAIVELVTKCREQLRSSMENAGEHPVWEETLAPLEEVQDKLGKAFNPVSHLNSVLSGDWRAPYEACLAKVTEYWTEVGQDPALYAVYRSLAKAPEFASWPQARQQAVRHGLRDMHLGGVSLQGAARERFATISKRLAELKSTFANNVLDATNAWTLNIEDESELAGIPQTALDSAKALAESKGKKGWLLTLDGPCFLAVMTHADNRDLRHQMSTAYITRASDVGPNGGEFDNTNVMAEILALRAEQAHLLGMKNYAERSLASKMARDPEEVENFLWDLAKRARPAAVREFAELQAFAAEQLDIEQLRPWDTAWAAEKLKQSRYAVSQEELRPYFPYPKVLQGLFAVAEKLFGVTAEEDPTIATYHPDVHFYWLKRGEEPIAGFYLDPYARENKRGGAWMDDARVRRQCVAGLQLPVAYLVCNFSSPTAAGASSLTAADARSSSKGTPALLTHYEVTTLFHEFGHGLHHMLTQVDVAAVSGINGVAWDAVELPSQFLENWCWEPEALAMISGHYQSGEPLPQALLDKMLAAKNFQSAMFTTRQLEFALFDFLLHSRPEGANGLEIQRLINEVREKVSVVPVSPENRFQHSFSHIFAGGYAAGYYSYKWAEVLSADAFSLFEEKGIFDSETGRKFLATVLEQGGSRDAQELFAEFRGRAPKIDALLRHSGIE</sequence>
<dbReference type="InterPro" id="IPR024079">
    <property type="entry name" value="MetalloPept_cat_dom_sf"/>
</dbReference>
<evidence type="ECO:0000256" key="9">
    <source>
        <dbReference type="RuleBase" id="RU003435"/>
    </source>
</evidence>
<evidence type="ECO:0000256" key="4">
    <source>
        <dbReference type="ARBA" id="ARBA00022801"/>
    </source>
</evidence>
<dbReference type="Proteomes" id="UP001236500">
    <property type="component" value="Chromosome"/>
</dbReference>
<dbReference type="SUPFAM" id="SSF55486">
    <property type="entry name" value="Metalloproteases ('zincins'), catalytic domain"/>
    <property type="match status" value="1"/>
</dbReference>
<comment type="cofactor">
    <cofactor evidence="9">
        <name>Zn(2+)</name>
        <dbReference type="ChEBI" id="CHEBI:29105"/>
    </cofactor>
    <text evidence="9">Binds 1 zinc ion.</text>
</comment>
<dbReference type="InterPro" id="IPR034005">
    <property type="entry name" value="M3A_DCP"/>
</dbReference>
<organism evidence="12 13">
    <name type="scientific">Microbulbifer bruguierae</name>
    <dbReference type="NCBI Taxonomy" id="3029061"/>
    <lineage>
        <taxon>Bacteria</taxon>
        <taxon>Pseudomonadati</taxon>
        <taxon>Pseudomonadota</taxon>
        <taxon>Gammaproteobacteria</taxon>
        <taxon>Cellvibrionales</taxon>
        <taxon>Microbulbiferaceae</taxon>
        <taxon>Microbulbifer</taxon>
    </lineage>
</organism>
<gene>
    <name evidence="12" type="ORF">PVT68_11110</name>
</gene>
<keyword evidence="6 9" id="KW-0482">Metalloprotease</keyword>
<protein>
    <recommendedName>
        <fullName evidence="8">oligopeptidase A</fullName>
        <ecNumber evidence="8">3.4.24.70</ecNumber>
    </recommendedName>
</protein>
<evidence type="ECO:0000256" key="3">
    <source>
        <dbReference type="ARBA" id="ARBA00022723"/>
    </source>
</evidence>
<dbReference type="InterPro" id="IPR024077">
    <property type="entry name" value="Neurolysin/TOP_dom2"/>
</dbReference>
<dbReference type="RefSeq" id="WP_280318039.1">
    <property type="nucleotide sequence ID" value="NZ_CP118605.1"/>
</dbReference>
<evidence type="ECO:0000256" key="6">
    <source>
        <dbReference type="ARBA" id="ARBA00023049"/>
    </source>
</evidence>
<dbReference type="Gene3D" id="1.10.1370.40">
    <property type="match status" value="1"/>
</dbReference>
<dbReference type="EC" id="3.4.24.70" evidence="8"/>
<evidence type="ECO:0000313" key="13">
    <source>
        <dbReference type="Proteomes" id="UP001236500"/>
    </source>
</evidence>
<dbReference type="PANTHER" id="PTHR11804:SF84">
    <property type="entry name" value="SACCHAROLYSIN"/>
    <property type="match status" value="1"/>
</dbReference>
<dbReference type="InterPro" id="IPR001567">
    <property type="entry name" value="Pept_M3A_M3B_dom"/>
</dbReference>
<dbReference type="InterPro" id="IPR045666">
    <property type="entry name" value="OpdA_N"/>
</dbReference>
<feature type="domain" description="Peptidase M3A/M3B catalytic" evidence="10">
    <location>
        <begin position="227"/>
        <end position="696"/>
    </location>
</feature>
<evidence type="ECO:0000256" key="2">
    <source>
        <dbReference type="ARBA" id="ARBA00022670"/>
    </source>
</evidence>
<feature type="domain" description="Oligopeptidase A N-terminal" evidence="11">
    <location>
        <begin position="33"/>
        <end position="154"/>
    </location>
</feature>
<dbReference type="EMBL" id="CP118605">
    <property type="protein sequence ID" value="WGL15317.1"/>
    <property type="molecule type" value="Genomic_DNA"/>
</dbReference>
<evidence type="ECO:0000256" key="8">
    <source>
        <dbReference type="ARBA" id="ARBA00026100"/>
    </source>
</evidence>
<evidence type="ECO:0000259" key="11">
    <source>
        <dbReference type="Pfam" id="PF19310"/>
    </source>
</evidence>
<proteinExistence type="inferred from homology"/>
<dbReference type="CDD" id="cd06456">
    <property type="entry name" value="M3A_DCP"/>
    <property type="match status" value="1"/>
</dbReference>
<name>A0ABY8NC00_9GAMM</name>
<dbReference type="Pfam" id="PF19310">
    <property type="entry name" value="TOP_N"/>
    <property type="match status" value="1"/>
</dbReference>
<keyword evidence="13" id="KW-1185">Reference proteome</keyword>
<dbReference type="Gene3D" id="3.40.390.10">
    <property type="entry name" value="Collagenase (Catalytic Domain)"/>
    <property type="match status" value="1"/>
</dbReference>
<evidence type="ECO:0000256" key="7">
    <source>
        <dbReference type="ARBA" id="ARBA00024603"/>
    </source>
</evidence>
<dbReference type="Gene3D" id="1.10.1370.10">
    <property type="entry name" value="Neurolysin, domain 3"/>
    <property type="match status" value="1"/>
</dbReference>
<reference evidence="12 13" key="1">
    <citation type="submission" date="2023-02" db="EMBL/GenBank/DDBJ databases">
        <title>Description and genomic characterization of Microbulbifer bruguierae sp. nov., isolated from the sediment of mangrove plant Bruguiera sexangula.</title>
        <authorList>
            <person name="Long M."/>
        </authorList>
    </citation>
    <scope>NUCLEOTIDE SEQUENCE [LARGE SCALE GENOMIC DNA]</scope>
    <source>
        <strain evidence="12 13">H12</strain>
    </source>
</reference>
<comment type="catalytic activity">
    <reaction evidence="7">
        <text>Hydrolysis of oligopeptides, with broad specificity. Gly or Ala commonly occur as P1 or P1' residues, but more distant residues are also important, as is shown by the fact that Z-Gly-Pro-Gly-|-Gly-Pro-Ala is cleaved, but not Z-(Gly)(5).</text>
        <dbReference type="EC" id="3.4.24.70"/>
    </reaction>
</comment>
<comment type="similarity">
    <text evidence="1 9">Belongs to the peptidase M3 family.</text>
</comment>
<dbReference type="PANTHER" id="PTHR11804">
    <property type="entry name" value="PROTEASE M3 THIMET OLIGOPEPTIDASE-RELATED"/>
    <property type="match status" value="1"/>
</dbReference>
<evidence type="ECO:0000256" key="1">
    <source>
        <dbReference type="ARBA" id="ARBA00006040"/>
    </source>
</evidence>
<keyword evidence="4 9" id="KW-0378">Hydrolase</keyword>